<sequence>MAVTPAATALRSRAAGRRPIRSTGQDGAAHSDAFLVMAGVAVLAPLVAYRMRPVLAQGETR</sequence>
<name>A0A1G6UB30_9ACTN</name>
<proteinExistence type="predicted"/>
<dbReference type="OrthoDB" id="4484751at2"/>
<dbReference type="Proteomes" id="UP000198949">
    <property type="component" value="Unassembled WGS sequence"/>
</dbReference>
<reference evidence="4" key="1">
    <citation type="submission" date="2016-10" db="EMBL/GenBank/DDBJ databases">
        <authorList>
            <person name="Varghese N."/>
            <person name="Submissions S."/>
        </authorList>
    </citation>
    <scope>NUCLEOTIDE SEQUENCE [LARGE SCALE GENOMIC DNA]</scope>
    <source>
        <strain evidence="4">CGMCC 4.3516</strain>
    </source>
</reference>
<keyword evidence="4" id="KW-1185">Reference proteome</keyword>
<keyword evidence="2" id="KW-0472">Membrane</keyword>
<evidence type="ECO:0000313" key="3">
    <source>
        <dbReference type="EMBL" id="SDD38600.1"/>
    </source>
</evidence>
<dbReference type="AlphaFoldDB" id="A0A1G6UB30"/>
<accession>A0A1G6UB30</accession>
<feature type="region of interest" description="Disordered" evidence="1">
    <location>
        <begin position="1"/>
        <end position="26"/>
    </location>
</feature>
<dbReference type="RefSeq" id="WP_091031402.1">
    <property type="nucleotide sequence ID" value="NZ_FNAD01000003.1"/>
</dbReference>
<gene>
    <name evidence="3" type="ORF">SAMN05216270_103409</name>
</gene>
<dbReference type="STRING" id="58114.SAMN05216270_103409"/>
<feature type="transmembrane region" description="Helical" evidence="2">
    <location>
        <begin position="33"/>
        <end position="51"/>
    </location>
</feature>
<evidence type="ECO:0000313" key="4">
    <source>
        <dbReference type="Proteomes" id="UP000198949"/>
    </source>
</evidence>
<organism evidence="3 4">
    <name type="scientific">Glycomyces harbinensis</name>
    <dbReference type="NCBI Taxonomy" id="58114"/>
    <lineage>
        <taxon>Bacteria</taxon>
        <taxon>Bacillati</taxon>
        <taxon>Actinomycetota</taxon>
        <taxon>Actinomycetes</taxon>
        <taxon>Glycomycetales</taxon>
        <taxon>Glycomycetaceae</taxon>
        <taxon>Glycomyces</taxon>
    </lineage>
</organism>
<keyword evidence="2" id="KW-1133">Transmembrane helix</keyword>
<keyword evidence="2" id="KW-0812">Transmembrane</keyword>
<protein>
    <submittedName>
        <fullName evidence="3">Uncharacterized protein</fullName>
    </submittedName>
</protein>
<dbReference type="EMBL" id="FNAD01000003">
    <property type="protein sequence ID" value="SDD38600.1"/>
    <property type="molecule type" value="Genomic_DNA"/>
</dbReference>
<evidence type="ECO:0000256" key="2">
    <source>
        <dbReference type="SAM" id="Phobius"/>
    </source>
</evidence>
<evidence type="ECO:0000256" key="1">
    <source>
        <dbReference type="SAM" id="MobiDB-lite"/>
    </source>
</evidence>